<reference evidence="12 13" key="2">
    <citation type="submission" date="2018-04" db="EMBL/GenBank/DDBJ databases">
        <title>Thauera lacus sp. nov., isolated from an saline lake in Inner Mongolia, China.</title>
        <authorList>
            <person name="Liang Q.-Y."/>
        </authorList>
    </citation>
    <scope>NUCLEOTIDE SEQUENCE [LARGE SCALE GENOMIC DNA]</scope>
    <source>
        <strain evidence="12 13">D20</strain>
    </source>
</reference>
<keyword evidence="3 9" id="KW-0813">Transport</keyword>
<comment type="subcellular location">
    <subcellularLocation>
        <location evidence="1 9">Cell outer membrane</location>
        <topology evidence="1 9">Multi-pass membrane protein</topology>
    </subcellularLocation>
</comment>
<dbReference type="OrthoDB" id="9790771at2"/>
<comment type="caution">
    <text evidence="12">The sequence shown here is derived from an EMBL/GenBank/DDBJ whole genome shotgun (WGS) entry which is preliminary data.</text>
</comment>
<accession>A0A2T4IBH4</accession>
<evidence type="ECO:0000256" key="5">
    <source>
        <dbReference type="ARBA" id="ARBA00022692"/>
    </source>
</evidence>
<evidence type="ECO:0000256" key="2">
    <source>
        <dbReference type="ARBA" id="ARBA00009810"/>
    </source>
</evidence>
<dbReference type="Gene3D" id="2.170.130.10">
    <property type="entry name" value="TonB-dependent receptor, plug domain"/>
    <property type="match status" value="1"/>
</dbReference>
<evidence type="ECO:0000256" key="7">
    <source>
        <dbReference type="ARBA" id="ARBA00023170"/>
    </source>
</evidence>
<keyword evidence="7 12" id="KW-0675">Receptor</keyword>
<dbReference type="GO" id="GO:0015344">
    <property type="term" value="F:siderophore uptake transmembrane transporter activity"/>
    <property type="evidence" value="ECO:0007669"/>
    <property type="project" value="TreeGrafter"/>
</dbReference>
<dbReference type="SUPFAM" id="SSF56935">
    <property type="entry name" value="Porins"/>
    <property type="match status" value="1"/>
</dbReference>
<keyword evidence="8 9" id="KW-0998">Cell outer membrane</keyword>
<dbReference type="InterPro" id="IPR037066">
    <property type="entry name" value="Plug_dom_sf"/>
</dbReference>
<keyword evidence="13" id="KW-1185">Reference proteome</keyword>
<dbReference type="Gene3D" id="2.40.170.20">
    <property type="entry name" value="TonB-dependent receptor, beta-barrel domain"/>
    <property type="match status" value="1"/>
</dbReference>
<evidence type="ECO:0000313" key="13">
    <source>
        <dbReference type="Proteomes" id="UP000241193"/>
    </source>
</evidence>
<evidence type="ECO:0000256" key="8">
    <source>
        <dbReference type="ARBA" id="ARBA00023237"/>
    </source>
</evidence>
<dbReference type="InterPro" id="IPR012910">
    <property type="entry name" value="Plug_dom"/>
</dbReference>
<evidence type="ECO:0000256" key="3">
    <source>
        <dbReference type="ARBA" id="ARBA00022448"/>
    </source>
</evidence>
<evidence type="ECO:0000256" key="4">
    <source>
        <dbReference type="ARBA" id="ARBA00022452"/>
    </source>
</evidence>
<comment type="similarity">
    <text evidence="2 9">Belongs to the TonB-dependent receptor family.</text>
</comment>
<dbReference type="GO" id="GO:0044718">
    <property type="term" value="P:siderophore transmembrane transport"/>
    <property type="evidence" value="ECO:0007669"/>
    <property type="project" value="TreeGrafter"/>
</dbReference>
<dbReference type="CDD" id="cd01347">
    <property type="entry name" value="ligand_gated_channel"/>
    <property type="match status" value="1"/>
</dbReference>
<evidence type="ECO:0000256" key="9">
    <source>
        <dbReference type="PROSITE-ProRule" id="PRU01360"/>
    </source>
</evidence>
<dbReference type="PROSITE" id="PS52016">
    <property type="entry name" value="TONB_DEPENDENT_REC_3"/>
    <property type="match status" value="1"/>
</dbReference>
<keyword evidence="5 9" id="KW-0812">Transmembrane</keyword>
<evidence type="ECO:0000256" key="10">
    <source>
        <dbReference type="SAM" id="SignalP"/>
    </source>
</evidence>
<name>A0A2T4IBH4_9RHOO</name>
<proteinExistence type="inferred from homology"/>
<dbReference type="PANTHER" id="PTHR30069">
    <property type="entry name" value="TONB-DEPENDENT OUTER MEMBRANE RECEPTOR"/>
    <property type="match status" value="1"/>
</dbReference>
<gene>
    <name evidence="12" type="ORF">C8261_16260</name>
</gene>
<keyword evidence="10" id="KW-0732">Signal</keyword>
<keyword evidence="6 9" id="KW-0472">Membrane</keyword>
<dbReference type="InterPro" id="IPR036942">
    <property type="entry name" value="Beta-barrel_TonB_sf"/>
</dbReference>
<dbReference type="Pfam" id="PF07715">
    <property type="entry name" value="Plug"/>
    <property type="match status" value="1"/>
</dbReference>
<feature type="chain" id="PRO_5015781223" evidence="10">
    <location>
        <begin position="33"/>
        <end position="694"/>
    </location>
</feature>
<evidence type="ECO:0000256" key="6">
    <source>
        <dbReference type="ARBA" id="ARBA00023136"/>
    </source>
</evidence>
<organism evidence="12 13">
    <name type="scientific">Pseudothauera lacus</name>
    <dbReference type="NCBI Taxonomy" id="2136175"/>
    <lineage>
        <taxon>Bacteria</taxon>
        <taxon>Pseudomonadati</taxon>
        <taxon>Pseudomonadota</taxon>
        <taxon>Betaproteobacteria</taxon>
        <taxon>Rhodocyclales</taxon>
        <taxon>Zoogloeaceae</taxon>
        <taxon>Pseudothauera</taxon>
    </lineage>
</organism>
<dbReference type="PANTHER" id="PTHR30069:SF41">
    <property type="entry name" value="HEME_HEMOPEXIN UTILIZATION PROTEIN C"/>
    <property type="match status" value="1"/>
</dbReference>
<dbReference type="Proteomes" id="UP000241193">
    <property type="component" value="Unassembled WGS sequence"/>
</dbReference>
<reference evidence="12 13" key="1">
    <citation type="submission" date="2018-03" db="EMBL/GenBank/DDBJ databases">
        <authorList>
            <person name="Keele B.F."/>
        </authorList>
    </citation>
    <scope>NUCLEOTIDE SEQUENCE [LARGE SCALE GENOMIC DNA]</scope>
    <source>
        <strain evidence="12 13">D20</strain>
    </source>
</reference>
<feature type="domain" description="TonB-dependent receptor plug" evidence="11">
    <location>
        <begin position="52"/>
        <end position="149"/>
    </location>
</feature>
<dbReference type="AlphaFoldDB" id="A0A2T4IBH4"/>
<feature type="signal peptide" evidence="10">
    <location>
        <begin position="1"/>
        <end position="32"/>
    </location>
</feature>
<evidence type="ECO:0000313" key="12">
    <source>
        <dbReference type="EMBL" id="PTD95113.1"/>
    </source>
</evidence>
<evidence type="ECO:0000256" key="1">
    <source>
        <dbReference type="ARBA" id="ARBA00004571"/>
    </source>
</evidence>
<evidence type="ECO:0000259" key="11">
    <source>
        <dbReference type="Pfam" id="PF07715"/>
    </source>
</evidence>
<protein>
    <submittedName>
        <fullName evidence="12">TonB-dependent receptor</fullName>
    </submittedName>
</protein>
<dbReference type="GO" id="GO:0009279">
    <property type="term" value="C:cell outer membrane"/>
    <property type="evidence" value="ECO:0007669"/>
    <property type="project" value="UniProtKB-SubCell"/>
</dbReference>
<keyword evidence="4 9" id="KW-1134">Transmembrane beta strand</keyword>
<dbReference type="EMBL" id="PZKC01000019">
    <property type="protein sequence ID" value="PTD95113.1"/>
    <property type="molecule type" value="Genomic_DNA"/>
</dbReference>
<sequence>MQTGTLSMTRRHPRRPNPLLLATLLGASPALAQTTVTLQPVVVNADAIGGASEQHIDVEAVRAGLGRDLQDVFAAEPSVVVGTGARNGQKIFLRGIEDLNLNVQIDGARQGANNFHHQGRLAVDPFLLRAVTVNTGAAPADGGPGALGGSVRFESVDAQDLLGPRQTAGMRLGAQYESADRSIGGLATVYGLLGDALGVLAHVRRDLADELRVGGGERLPATDGKRGSYLLKASLLDVNGHSVTGSAERNTNTGGPLRANWPWLTSNAVQRSDRQESWRDTYTLRYGYRAADNGLIDLQATLYGNETGIRLADNPMTTTVAGDPTEWLTRSHGMDLRNTLRLRSGAVLHQLTVGIDYFSDRGIRRDATRSWDERARNVGLYAQERMEFGAFRVSGGLRVDRYDTDYANGYGTSGTATSPNLSAEWDLLGADSGHDLTLYAGYGESIRGGKLNQAGWLDKYFLPPDFRTPRPFTLGDNGKLDPERGIQREAGIKWHTHGLLRADDHAGVDLAVFRTTLRDYQIIPGEGVGGITDRITNASGDIRTRGYEIRAHWGTPTFLINAAYSHSKSRDYDGQPLDTTGDSARIGASVGDRLLVDVDWQVATAVRLGYSLEAVARLKDVRPGRPEKPGYAVHGLRMNWQPLSREKLTLTLAVDNLFDRRYAAHSSVRAYYAGSEISNWESGRNVKVGVEWIY</sequence>
<dbReference type="InterPro" id="IPR039426">
    <property type="entry name" value="TonB-dep_rcpt-like"/>
</dbReference>